<feature type="transmembrane region" description="Helical" evidence="1">
    <location>
        <begin position="83"/>
        <end position="107"/>
    </location>
</feature>
<feature type="transmembrane region" description="Helical" evidence="1">
    <location>
        <begin position="144"/>
        <end position="166"/>
    </location>
</feature>
<gene>
    <name evidence="2" type="ORF">ENT17_05030</name>
</gene>
<comment type="caution">
    <text evidence="2">The sequence shown here is derived from an EMBL/GenBank/DDBJ whole genome shotgun (WGS) entry which is preliminary data.</text>
</comment>
<keyword evidence="1" id="KW-0472">Membrane</keyword>
<evidence type="ECO:0000313" key="2">
    <source>
        <dbReference type="EMBL" id="HGS86964.1"/>
    </source>
</evidence>
<organism evidence="2">
    <name type="scientific">Bellilinea caldifistulae</name>
    <dbReference type="NCBI Taxonomy" id="360411"/>
    <lineage>
        <taxon>Bacteria</taxon>
        <taxon>Bacillati</taxon>
        <taxon>Chloroflexota</taxon>
        <taxon>Anaerolineae</taxon>
        <taxon>Anaerolineales</taxon>
        <taxon>Anaerolineaceae</taxon>
        <taxon>Bellilinea</taxon>
    </lineage>
</organism>
<dbReference type="EMBL" id="DSXR01000052">
    <property type="protein sequence ID" value="HGS86964.1"/>
    <property type="molecule type" value="Genomic_DNA"/>
</dbReference>
<keyword evidence="1" id="KW-0812">Transmembrane</keyword>
<dbReference type="AlphaFoldDB" id="A0A7C4Q1D8"/>
<evidence type="ECO:0000256" key="1">
    <source>
        <dbReference type="SAM" id="Phobius"/>
    </source>
</evidence>
<reference evidence="2" key="1">
    <citation type="journal article" date="2020" name="mSystems">
        <title>Genome- and Community-Level Interaction Insights into Carbon Utilization and Element Cycling Functions of Hydrothermarchaeota in Hydrothermal Sediment.</title>
        <authorList>
            <person name="Zhou Z."/>
            <person name="Liu Y."/>
            <person name="Xu W."/>
            <person name="Pan J."/>
            <person name="Luo Z.H."/>
            <person name="Li M."/>
        </authorList>
    </citation>
    <scope>NUCLEOTIDE SEQUENCE [LARGE SCALE GENOMIC DNA]</scope>
    <source>
        <strain evidence="2">SpSt-556</strain>
    </source>
</reference>
<keyword evidence="1" id="KW-1133">Transmembrane helix</keyword>
<sequence>MMSHLPFENWIFNRENLTSDQIAELEAHLKSCQHCNRIQSGWSEVEQLLQKPPLTPAPPQFVNRFQASLAQRKALQQKRQIRAVFIGLGSAFVLLSIAFIVRLLWIIPPAQLLSDMIGWVALAPQRWSEIQYIFFYWAGQIPPLALMVFVFLLAGWSTLLLGLWFLTLQRLSHLGVHEQ</sequence>
<evidence type="ECO:0008006" key="3">
    <source>
        <dbReference type="Google" id="ProtNLM"/>
    </source>
</evidence>
<accession>A0A7C4Q1D8</accession>
<proteinExistence type="predicted"/>
<protein>
    <recommendedName>
        <fullName evidence="3">Zinc-finger domain-containing protein</fullName>
    </recommendedName>
</protein>
<name>A0A7C4Q1D8_9CHLR</name>